<feature type="transmembrane region" description="Helical" evidence="1">
    <location>
        <begin position="20"/>
        <end position="44"/>
    </location>
</feature>
<feature type="transmembrane region" description="Helical" evidence="1">
    <location>
        <begin position="64"/>
        <end position="82"/>
    </location>
</feature>
<evidence type="ECO:0000313" key="4">
    <source>
        <dbReference type="Proteomes" id="UP000183997"/>
    </source>
</evidence>
<name>A0A1M6SYT7_9FIRM</name>
<feature type="transmembrane region" description="Helical" evidence="1">
    <location>
        <begin position="237"/>
        <end position="255"/>
    </location>
</feature>
<dbReference type="EMBL" id="FRAR01000015">
    <property type="protein sequence ID" value="SHK49864.1"/>
    <property type="molecule type" value="Genomic_DNA"/>
</dbReference>
<keyword evidence="1" id="KW-0472">Membrane</keyword>
<dbReference type="OrthoDB" id="1706490at2"/>
<feature type="transmembrane region" description="Helical" evidence="1">
    <location>
        <begin position="177"/>
        <end position="195"/>
    </location>
</feature>
<sequence>MPLKTSLFNQGVLLDDLKRFSWLGILYTLALLFLVPLQIFMISGQEDRDHSIMKEFFYLGTGENMQGVLVLAVSILMGIFIFRYIQVKAASDTLHSLPIKRAVFYRTHVLTSLVLLIVPVLITAFISLILNSMLGLGAYFSLKDIAEWAGVVILLELTVFFVCVFVGMIVGMSVVQGVITVIFLFLPLGLALLLVESLQTFLHGFTYNFGANESKLSPLVRLMEGFRETNKMGTGEIVTYIVVCLGLYFLAQFLYEKRKLETASQTIAYRPFRWLFKYGVTLCTMLVAGVYFNQTQQSISWTLFGYLIGSLLGYYVAEMVLKKSFFVFKNFKGYLMYAAVVSVLLTGLHFDLIGFTKKVPPINQVKSIGFGYNFYDLRDGKNLYVDKDNLAHIQELHQQLIADQSQNKYGDKRSTREMTLVYHLADGSQLTRGYFVDYDNYSKQLKPIYESQEYKKHRYDALTVDAADIEKMTIRPSIDAGGNKEAVILKPEDIKEAITIIRQDIEAETYEQMNDNITPWANIRLLMADDKMKKYQKLHTEINQERREFYASWEKSYGNFETWLQQKGYLKNARVFPEEIDYVVVEKVASLGQWEAKRRSGEWIDKNGTNRLEIKDKDQIETCLRNHSDVWDGRKAEYIIGFYREGHVNIGYGSFQKDNVPEFIKGRL</sequence>
<dbReference type="RefSeq" id="WP_072913913.1">
    <property type="nucleotide sequence ID" value="NZ_FRAR01000015.1"/>
</dbReference>
<gene>
    <name evidence="3" type="ORF">SAMN02745123_02061</name>
</gene>
<keyword evidence="1" id="KW-1133">Transmembrane helix</keyword>
<feature type="transmembrane region" description="Helical" evidence="1">
    <location>
        <begin position="333"/>
        <end position="355"/>
    </location>
</feature>
<evidence type="ECO:0000256" key="1">
    <source>
        <dbReference type="SAM" id="Phobius"/>
    </source>
</evidence>
<dbReference type="AlphaFoldDB" id="A0A1M6SYT7"/>
<dbReference type="Pfam" id="PF20047">
    <property type="entry name" value="DUF6449"/>
    <property type="match status" value="1"/>
</dbReference>
<feature type="transmembrane region" description="Helical" evidence="1">
    <location>
        <begin position="298"/>
        <end position="321"/>
    </location>
</feature>
<evidence type="ECO:0000313" key="3">
    <source>
        <dbReference type="EMBL" id="SHK49864.1"/>
    </source>
</evidence>
<accession>A0A1M6SYT7</accession>
<protein>
    <submittedName>
        <fullName evidence="3">ABC-2 type transport system permease protein</fullName>
    </submittedName>
</protein>
<organism evidence="3 4">
    <name type="scientific">Desulforamulus aeronauticus DSM 10349</name>
    <dbReference type="NCBI Taxonomy" id="1121421"/>
    <lineage>
        <taxon>Bacteria</taxon>
        <taxon>Bacillati</taxon>
        <taxon>Bacillota</taxon>
        <taxon>Clostridia</taxon>
        <taxon>Eubacteriales</taxon>
        <taxon>Peptococcaceae</taxon>
        <taxon>Desulforamulus</taxon>
    </lineage>
</organism>
<dbReference type="Proteomes" id="UP000183997">
    <property type="component" value="Unassembled WGS sequence"/>
</dbReference>
<keyword evidence="1" id="KW-0812">Transmembrane</keyword>
<feature type="domain" description="DUF6449" evidence="2">
    <location>
        <begin position="422"/>
        <end position="560"/>
    </location>
</feature>
<keyword evidence="4" id="KW-1185">Reference proteome</keyword>
<feature type="transmembrane region" description="Helical" evidence="1">
    <location>
        <begin position="148"/>
        <end position="170"/>
    </location>
</feature>
<reference evidence="4" key="1">
    <citation type="submission" date="2016-11" db="EMBL/GenBank/DDBJ databases">
        <authorList>
            <person name="Varghese N."/>
            <person name="Submissions S."/>
        </authorList>
    </citation>
    <scope>NUCLEOTIDE SEQUENCE [LARGE SCALE GENOMIC DNA]</scope>
    <source>
        <strain evidence="4">DSM 10349</strain>
    </source>
</reference>
<feature type="transmembrane region" description="Helical" evidence="1">
    <location>
        <begin position="103"/>
        <end position="128"/>
    </location>
</feature>
<feature type="transmembrane region" description="Helical" evidence="1">
    <location>
        <begin position="275"/>
        <end position="292"/>
    </location>
</feature>
<proteinExistence type="predicted"/>
<dbReference type="InterPro" id="IPR045611">
    <property type="entry name" value="DUF6449"/>
</dbReference>
<dbReference type="STRING" id="1121421.SAMN02745123_02061"/>
<evidence type="ECO:0000259" key="2">
    <source>
        <dbReference type="Pfam" id="PF20047"/>
    </source>
</evidence>